<evidence type="ECO:0000313" key="3">
    <source>
        <dbReference type="Proteomes" id="UP000644020"/>
    </source>
</evidence>
<dbReference type="AlphaFoldDB" id="A0A918W4Y3"/>
<keyword evidence="3" id="KW-1185">Reference proteome</keyword>
<evidence type="ECO:0000256" key="1">
    <source>
        <dbReference type="SAM" id="MobiDB-lite"/>
    </source>
</evidence>
<evidence type="ECO:0000313" key="2">
    <source>
        <dbReference type="EMBL" id="GHA69388.1"/>
    </source>
</evidence>
<proteinExistence type="predicted"/>
<feature type="compositionally biased region" description="Basic and acidic residues" evidence="1">
    <location>
        <begin position="14"/>
        <end position="28"/>
    </location>
</feature>
<sequence length="66" mass="6963">MCSSSSSPGGELGEEGRQFPQRGRDRTTRAAGPARAPHAGSSRITGATDLVLLVALAPERWAARTW</sequence>
<accession>A0A918W4Y3</accession>
<feature type="region of interest" description="Disordered" evidence="1">
    <location>
        <begin position="1"/>
        <end position="43"/>
    </location>
</feature>
<name>A0A918W4Y3_9ACTN</name>
<dbReference type="Proteomes" id="UP000644020">
    <property type="component" value="Unassembled WGS sequence"/>
</dbReference>
<reference evidence="2" key="1">
    <citation type="journal article" date="2014" name="Int. J. Syst. Evol. Microbiol.">
        <title>Complete genome sequence of Corynebacterium casei LMG S-19264T (=DSM 44701T), isolated from a smear-ripened cheese.</title>
        <authorList>
            <consortium name="US DOE Joint Genome Institute (JGI-PGF)"/>
            <person name="Walter F."/>
            <person name="Albersmeier A."/>
            <person name="Kalinowski J."/>
            <person name="Ruckert C."/>
        </authorList>
    </citation>
    <scope>NUCLEOTIDE SEQUENCE</scope>
    <source>
        <strain evidence="2">JCM 4518</strain>
    </source>
</reference>
<dbReference type="RefSeq" id="WP_189975227.1">
    <property type="nucleotide sequence ID" value="NZ_BMUL01000002.1"/>
</dbReference>
<gene>
    <name evidence="2" type="ORF">GCM10010305_09440</name>
</gene>
<protein>
    <submittedName>
        <fullName evidence="2">Uncharacterized protein</fullName>
    </submittedName>
</protein>
<feature type="compositionally biased region" description="Low complexity" evidence="1">
    <location>
        <begin position="29"/>
        <end position="40"/>
    </location>
</feature>
<reference evidence="2" key="2">
    <citation type="submission" date="2020-09" db="EMBL/GenBank/DDBJ databases">
        <authorList>
            <person name="Sun Q."/>
            <person name="Ohkuma M."/>
        </authorList>
    </citation>
    <scope>NUCLEOTIDE SEQUENCE</scope>
    <source>
        <strain evidence="2">JCM 4518</strain>
    </source>
</reference>
<comment type="caution">
    <text evidence="2">The sequence shown here is derived from an EMBL/GenBank/DDBJ whole genome shotgun (WGS) entry which is preliminary data.</text>
</comment>
<dbReference type="EMBL" id="BMUL01000002">
    <property type="protein sequence ID" value="GHA69388.1"/>
    <property type="molecule type" value="Genomic_DNA"/>
</dbReference>
<organism evidence="2 3">
    <name type="scientific">Streptomyces termitum</name>
    <dbReference type="NCBI Taxonomy" id="67368"/>
    <lineage>
        <taxon>Bacteria</taxon>
        <taxon>Bacillati</taxon>
        <taxon>Actinomycetota</taxon>
        <taxon>Actinomycetes</taxon>
        <taxon>Kitasatosporales</taxon>
        <taxon>Streptomycetaceae</taxon>
        <taxon>Streptomyces</taxon>
    </lineage>
</organism>